<evidence type="ECO:0000313" key="2">
    <source>
        <dbReference type="EMBL" id="KAF1998290.1"/>
    </source>
</evidence>
<reference evidence="2" key="1">
    <citation type="journal article" date="2020" name="Stud. Mycol.">
        <title>101 Dothideomycetes genomes: a test case for predicting lifestyles and emergence of pathogens.</title>
        <authorList>
            <person name="Haridas S."/>
            <person name="Albert R."/>
            <person name="Binder M."/>
            <person name="Bloem J."/>
            <person name="Labutti K."/>
            <person name="Salamov A."/>
            <person name="Andreopoulos B."/>
            <person name="Baker S."/>
            <person name="Barry K."/>
            <person name="Bills G."/>
            <person name="Bluhm B."/>
            <person name="Cannon C."/>
            <person name="Castanera R."/>
            <person name="Culley D."/>
            <person name="Daum C."/>
            <person name="Ezra D."/>
            <person name="Gonzalez J."/>
            <person name="Henrissat B."/>
            <person name="Kuo A."/>
            <person name="Liang C."/>
            <person name="Lipzen A."/>
            <person name="Lutzoni F."/>
            <person name="Magnuson J."/>
            <person name="Mondo S."/>
            <person name="Nolan M."/>
            <person name="Ohm R."/>
            <person name="Pangilinan J."/>
            <person name="Park H.-J."/>
            <person name="Ramirez L."/>
            <person name="Alfaro M."/>
            <person name="Sun H."/>
            <person name="Tritt A."/>
            <person name="Yoshinaga Y."/>
            <person name="Zwiers L.-H."/>
            <person name="Turgeon B."/>
            <person name="Goodwin S."/>
            <person name="Spatafora J."/>
            <person name="Crous P."/>
            <person name="Grigoriev I."/>
        </authorList>
    </citation>
    <scope>NUCLEOTIDE SEQUENCE</scope>
    <source>
        <strain evidence="2">CBS 123094</strain>
    </source>
</reference>
<feature type="compositionally biased region" description="Polar residues" evidence="1">
    <location>
        <begin position="80"/>
        <end position="96"/>
    </location>
</feature>
<name>A0A6A5W8P6_9PLEO</name>
<dbReference type="EMBL" id="ML977605">
    <property type="protein sequence ID" value="KAF1998290.1"/>
    <property type="molecule type" value="Genomic_DNA"/>
</dbReference>
<evidence type="ECO:0000256" key="1">
    <source>
        <dbReference type="SAM" id="MobiDB-lite"/>
    </source>
</evidence>
<gene>
    <name evidence="2" type="ORF">P154DRAFT_604267</name>
</gene>
<evidence type="ECO:0000313" key="3">
    <source>
        <dbReference type="Proteomes" id="UP000799779"/>
    </source>
</evidence>
<organism evidence="2 3">
    <name type="scientific">Amniculicola lignicola CBS 123094</name>
    <dbReference type="NCBI Taxonomy" id="1392246"/>
    <lineage>
        <taxon>Eukaryota</taxon>
        <taxon>Fungi</taxon>
        <taxon>Dikarya</taxon>
        <taxon>Ascomycota</taxon>
        <taxon>Pezizomycotina</taxon>
        <taxon>Dothideomycetes</taxon>
        <taxon>Pleosporomycetidae</taxon>
        <taxon>Pleosporales</taxon>
        <taxon>Amniculicolaceae</taxon>
        <taxon>Amniculicola</taxon>
    </lineage>
</organism>
<keyword evidence="3" id="KW-1185">Reference proteome</keyword>
<dbReference type="Proteomes" id="UP000799779">
    <property type="component" value="Unassembled WGS sequence"/>
</dbReference>
<proteinExistence type="predicted"/>
<feature type="non-terminal residue" evidence="2">
    <location>
        <position position="241"/>
    </location>
</feature>
<sequence>MVFFAGWEIEIGITSAKVSEVFMSAPKLDRLTTLPIASTSCLSTSLYTPCHMHSRAHHPRRLCHKPIVQPSRVSKPISYQHPQLSSSSYHTKNLSPSPRLHSHPLTPPLLNHRPPWPYPPPLLPSHTIPLPPPTPAPTKLDVSPHVIRVVIQDGRAVRVTCCPPPLDCSVVFVGWLGELVEYGDGGGGGVTGGGIGEVILGDGIVAGEEVEFERGECVVGEDGGVGGMQVGVDSGGKDEFH</sequence>
<dbReference type="AlphaFoldDB" id="A0A6A5W8P6"/>
<protein>
    <submittedName>
        <fullName evidence="2">Uncharacterized protein</fullName>
    </submittedName>
</protein>
<accession>A0A6A5W8P6</accession>
<feature type="region of interest" description="Disordered" evidence="1">
    <location>
        <begin position="78"/>
        <end position="105"/>
    </location>
</feature>